<reference evidence="2 3" key="1">
    <citation type="submission" date="2018-06" db="EMBL/GenBank/DDBJ databases">
        <title>Fusarium incarnatum-equiseti species complex species 28.</title>
        <authorList>
            <person name="Gardiner D.M."/>
        </authorList>
    </citation>
    <scope>NUCLEOTIDE SEQUENCE [LARGE SCALE GENOMIC DNA]</scope>
    <source>
        <strain evidence="2 3">FIESC_28</strain>
    </source>
</reference>
<evidence type="ECO:0000313" key="3">
    <source>
        <dbReference type="Proteomes" id="UP000253153"/>
    </source>
</evidence>
<gene>
    <name evidence="2" type="ORF">FIESC28_04784</name>
</gene>
<dbReference type="RefSeq" id="XP_031017008.1">
    <property type="nucleotide sequence ID" value="XM_031158931.1"/>
</dbReference>
<organism evidence="2 3">
    <name type="scientific">Fusarium coffeatum</name>
    <dbReference type="NCBI Taxonomy" id="231269"/>
    <lineage>
        <taxon>Eukaryota</taxon>
        <taxon>Fungi</taxon>
        <taxon>Dikarya</taxon>
        <taxon>Ascomycota</taxon>
        <taxon>Pezizomycotina</taxon>
        <taxon>Sordariomycetes</taxon>
        <taxon>Hypocreomycetidae</taxon>
        <taxon>Hypocreales</taxon>
        <taxon>Nectriaceae</taxon>
        <taxon>Fusarium</taxon>
        <taxon>Fusarium incarnatum-equiseti species complex</taxon>
    </lineage>
</organism>
<protein>
    <submittedName>
        <fullName evidence="2">Uncharacterized protein</fullName>
    </submittedName>
</protein>
<evidence type="ECO:0000313" key="2">
    <source>
        <dbReference type="EMBL" id="RBR21684.1"/>
    </source>
</evidence>
<sequence>MPTEEQLRQMQEMRDDQESVMLQTWLYEPKDVTSATDVWSSERAIAKPRPKTSATKPYEKNTKKNDAAKAG</sequence>
<name>A0A366RX73_9HYPO</name>
<feature type="region of interest" description="Disordered" evidence="1">
    <location>
        <begin position="42"/>
        <end position="71"/>
    </location>
</feature>
<proteinExistence type="predicted"/>
<dbReference type="EMBL" id="QKXC01000099">
    <property type="protein sequence ID" value="RBR21684.1"/>
    <property type="molecule type" value="Genomic_DNA"/>
</dbReference>
<evidence type="ECO:0000256" key="1">
    <source>
        <dbReference type="SAM" id="MobiDB-lite"/>
    </source>
</evidence>
<comment type="caution">
    <text evidence="2">The sequence shown here is derived from an EMBL/GenBank/DDBJ whole genome shotgun (WGS) entry which is preliminary data.</text>
</comment>
<dbReference type="Proteomes" id="UP000253153">
    <property type="component" value="Unassembled WGS sequence"/>
</dbReference>
<accession>A0A366RX73</accession>
<dbReference type="GeneID" id="41994227"/>
<dbReference type="OrthoDB" id="5095213at2759"/>
<feature type="compositionally biased region" description="Basic and acidic residues" evidence="1">
    <location>
        <begin position="57"/>
        <end position="71"/>
    </location>
</feature>
<dbReference type="AlphaFoldDB" id="A0A366RX73"/>
<keyword evidence="3" id="KW-1185">Reference proteome</keyword>